<evidence type="ECO:0000313" key="2">
    <source>
        <dbReference type="Proteomes" id="UP000019763"/>
    </source>
</evidence>
<organism evidence="1 2">
    <name type="scientific">Gregarina niphandrodes</name>
    <name type="common">Septate eugregarine</name>
    <dbReference type="NCBI Taxonomy" id="110365"/>
    <lineage>
        <taxon>Eukaryota</taxon>
        <taxon>Sar</taxon>
        <taxon>Alveolata</taxon>
        <taxon>Apicomplexa</taxon>
        <taxon>Conoidasida</taxon>
        <taxon>Gregarinasina</taxon>
        <taxon>Eugregarinorida</taxon>
        <taxon>Gregarinidae</taxon>
        <taxon>Gregarina</taxon>
    </lineage>
</organism>
<comment type="caution">
    <text evidence="1">The sequence shown here is derived from an EMBL/GenBank/DDBJ whole genome shotgun (WGS) entry which is preliminary data.</text>
</comment>
<sequence length="56" mass="6364">MLAGSPQTRLVLKQSCDGKIRAKATNDQHTITYDVKDSDDLRELEKALGKFLRQLF</sequence>
<name>A0A023B0C1_GRENI</name>
<reference evidence="1" key="1">
    <citation type="submission" date="2013-12" db="EMBL/GenBank/DDBJ databases">
        <authorList>
            <person name="Omoto C.K."/>
            <person name="Sibley D."/>
            <person name="Venepally P."/>
            <person name="Hadjithomas M."/>
            <person name="Karamycheva S."/>
            <person name="Brunk B."/>
            <person name="Roos D."/>
            <person name="Caler E."/>
            <person name="Lorenzi H."/>
        </authorList>
    </citation>
    <scope>NUCLEOTIDE SEQUENCE</scope>
</reference>
<protein>
    <submittedName>
        <fullName evidence="1">Uncharacterized protein</fullName>
    </submittedName>
</protein>
<dbReference type="RefSeq" id="XP_011134130.1">
    <property type="nucleotide sequence ID" value="XM_011135828.1"/>
</dbReference>
<keyword evidence="2" id="KW-1185">Reference proteome</keyword>
<dbReference type="Gene3D" id="3.30.720.10">
    <property type="entry name" value="Signal recognition particle alu RNA binding heterodimer, srp9/1"/>
    <property type="match status" value="1"/>
</dbReference>
<dbReference type="GO" id="GO:0048500">
    <property type="term" value="C:signal recognition particle"/>
    <property type="evidence" value="ECO:0007669"/>
    <property type="project" value="InterPro"/>
</dbReference>
<dbReference type="EMBL" id="AFNH02001069">
    <property type="protein sequence ID" value="EZG44710.1"/>
    <property type="molecule type" value="Genomic_DNA"/>
</dbReference>
<gene>
    <name evidence="1" type="ORF">GNI_144460</name>
</gene>
<dbReference type="SUPFAM" id="SSF54762">
    <property type="entry name" value="Signal recognition particle alu RNA binding heterodimer, SRP9/14"/>
    <property type="match status" value="1"/>
</dbReference>
<dbReference type="GeneID" id="22915107"/>
<accession>A0A023B0C1</accession>
<dbReference type="GO" id="GO:0008312">
    <property type="term" value="F:7S RNA binding"/>
    <property type="evidence" value="ECO:0007669"/>
    <property type="project" value="InterPro"/>
</dbReference>
<proteinExistence type="predicted"/>
<evidence type="ECO:0000313" key="1">
    <source>
        <dbReference type="EMBL" id="EZG44710.1"/>
    </source>
</evidence>
<dbReference type="Proteomes" id="UP000019763">
    <property type="component" value="Unassembled WGS sequence"/>
</dbReference>
<dbReference type="VEuPathDB" id="CryptoDB:GNI_144460"/>
<dbReference type="AlphaFoldDB" id="A0A023B0C1"/>
<dbReference type="InterPro" id="IPR009018">
    <property type="entry name" value="Signal_recog_particle_SRP9/14"/>
</dbReference>
<dbReference type="GO" id="GO:0006614">
    <property type="term" value="P:SRP-dependent cotranslational protein targeting to membrane"/>
    <property type="evidence" value="ECO:0007669"/>
    <property type="project" value="InterPro"/>
</dbReference>